<evidence type="ECO:0000256" key="7">
    <source>
        <dbReference type="ARBA" id="ARBA00038093"/>
    </source>
</evidence>
<comment type="cofactor">
    <cofactor evidence="1 8">
        <name>Mg(2+)</name>
        <dbReference type="ChEBI" id="CHEBI:18420"/>
    </cofactor>
</comment>
<evidence type="ECO:0000313" key="10">
    <source>
        <dbReference type="EMBL" id="MCS3921010.1"/>
    </source>
</evidence>
<reference evidence="10 11" key="1">
    <citation type="submission" date="2022-08" db="EMBL/GenBank/DDBJ databases">
        <title>Bacterial and archaeal communities from various locations to study Microbial Dark Matter (Phase II).</title>
        <authorList>
            <person name="Stepanauskas R."/>
        </authorList>
    </citation>
    <scope>NUCLEOTIDE SEQUENCE [LARGE SCALE GENOMIC DNA]</scope>
    <source>
        <strain evidence="10 11">PD1</strain>
    </source>
</reference>
<dbReference type="InterPro" id="IPR050556">
    <property type="entry name" value="Type_II_TA_system_RNase"/>
</dbReference>
<dbReference type="Gene3D" id="3.40.50.1010">
    <property type="entry name" value="5'-nuclease"/>
    <property type="match status" value="1"/>
</dbReference>
<feature type="binding site" evidence="8">
    <location>
        <position position="102"/>
    </location>
    <ligand>
        <name>Mg(2+)</name>
        <dbReference type="ChEBI" id="CHEBI:18420"/>
    </ligand>
</feature>
<keyword evidence="3 8" id="KW-0540">Nuclease</keyword>
<dbReference type="PANTHER" id="PTHR33653">
    <property type="entry name" value="RIBONUCLEASE VAPC2"/>
    <property type="match status" value="1"/>
</dbReference>
<feature type="binding site" evidence="8">
    <location>
        <position position="6"/>
    </location>
    <ligand>
        <name>Mg(2+)</name>
        <dbReference type="ChEBI" id="CHEBI:18420"/>
    </ligand>
</feature>
<keyword evidence="11" id="KW-1185">Reference proteome</keyword>
<evidence type="ECO:0000256" key="6">
    <source>
        <dbReference type="ARBA" id="ARBA00022842"/>
    </source>
</evidence>
<dbReference type="RefSeq" id="WP_259101697.1">
    <property type="nucleotide sequence ID" value="NZ_CP130454.1"/>
</dbReference>
<comment type="similarity">
    <text evidence="7 8">Belongs to the PINc/VapC protein family.</text>
</comment>
<dbReference type="GO" id="GO:0004519">
    <property type="term" value="F:endonuclease activity"/>
    <property type="evidence" value="ECO:0007669"/>
    <property type="project" value="UniProtKB-KW"/>
</dbReference>
<dbReference type="HAMAP" id="MF_00265">
    <property type="entry name" value="VapC_Nob1"/>
    <property type="match status" value="1"/>
</dbReference>
<dbReference type="InterPro" id="IPR022907">
    <property type="entry name" value="VapC_family"/>
</dbReference>
<feature type="domain" description="PIN" evidence="9">
    <location>
        <begin position="3"/>
        <end position="128"/>
    </location>
</feature>
<dbReference type="PANTHER" id="PTHR33653:SF1">
    <property type="entry name" value="RIBONUCLEASE VAPC2"/>
    <property type="match status" value="1"/>
</dbReference>
<dbReference type="Proteomes" id="UP001204798">
    <property type="component" value="Unassembled WGS sequence"/>
</dbReference>
<comment type="caution">
    <text evidence="10">The sequence shown here is derived from an EMBL/GenBank/DDBJ whole genome shotgun (WGS) entry which is preliminary data.</text>
</comment>
<evidence type="ECO:0000256" key="1">
    <source>
        <dbReference type="ARBA" id="ARBA00001946"/>
    </source>
</evidence>
<dbReference type="Pfam" id="PF01850">
    <property type="entry name" value="PIN"/>
    <property type="match status" value="1"/>
</dbReference>
<name>A0ABT2EVS5_9BACT</name>
<evidence type="ECO:0000256" key="3">
    <source>
        <dbReference type="ARBA" id="ARBA00022722"/>
    </source>
</evidence>
<evidence type="ECO:0000256" key="5">
    <source>
        <dbReference type="ARBA" id="ARBA00022801"/>
    </source>
</evidence>
<dbReference type="EC" id="3.1.-.-" evidence="8"/>
<dbReference type="GO" id="GO:0016787">
    <property type="term" value="F:hydrolase activity"/>
    <property type="evidence" value="ECO:0007669"/>
    <property type="project" value="UniProtKB-KW"/>
</dbReference>
<dbReference type="SUPFAM" id="SSF88723">
    <property type="entry name" value="PIN domain-like"/>
    <property type="match status" value="1"/>
</dbReference>
<sequence>MRYLLDTDHASYLQRGHPAVVQHLKSLPPDAEVFISVVAQAELLTGIQLAPSEQRRIKLRRLYEWLISEISDPLPITPDVAEQFAEISARLIRKGKPIPTNDIWIAAIALAYGLILVTSDEHFQHIDGLQVEDWTKPEQSD</sequence>
<keyword evidence="4 8" id="KW-0479">Metal-binding</keyword>
<dbReference type="InterPro" id="IPR002716">
    <property type="entry name" value="PIN_dom"/>
</dbReference>
<proteinExistence type="inferred from homology"/>
<keyword evidence="10" id="KW-0255">Endonuclease</keyword>
<comment type="function">
    <text evidence="8">Toxic component of a toxin-antitoxin (TA) system. An RNase.</text>
</comment>
<keyword evidence="2 8" id="KW-1277">Toxin-antitoxin system</keyword>
<keyword evidence="5 8" id="KW-0378">Hydrolase</keyword>
<evidence type="ECO:0000313" key="11">
    <source>
        <dbReference type="Proteomes" id="UP001204798"/>
    </source>
</evidence>
<accession>A0ABT2EVS5</accession>
<keyword evidence="8" id="KW-0800">Toxin</keyword>
<keyword evidence="6 8" id="KW-0460">Magnesium</keyword>
<evidence type="ECO:0000256" key="2">
    <source>
        <dbReference type="ARBA" id="ARBA00022649"/>
    </source>
</evidence>
<evidence type="ECO:0000259" key="9">
    <source>
        <dbReference type="Pfam" id="PF01850"/>
    </source>
</evidence>
<protein>
    <recommendedName>
        <fullName evidence="8">Ribonuclease VapC</fullName>
        <shortName evidence="8">RNase VapC</shortName>
        <ecNumber evidence="8">3.1.-.-</ecNumber>
    </recommendedName>
    <alternativeName>
        <fullName evidence="8">Toxin VapC</fullName>
    </alternativeName>
</protein>
<gene>
    <name evidence="8" type="primary">vapC</name>
    <name evidence="10" type="ORF">M2350_003451</name>
</gene>
<dbReference type="InterPro" id="IPR029060">
    <property type="entry name" value="PIN-like_dom_sf"/>
</dbReference>
<evidence type="ECO:0000256" key="8">
    <source>
        <dbReference type="HAMAP-Rule" id="MF_00265"/>
    </source>
</evidence>
<dbReference type="EMBL" id="JANUCP010000008">
    <property type="protein sequence ID" value="MCS3921010.1"/>
    <property type="molecule type" value="Genomic_DNA"/>
</dbReference>
<evidence type="ECO:0000256" key="4">
    <source>
        <dbReference type="ARBA" id="ARBA00022723"/>
    </source>
</evidence>
<organism evidence="10 11">
    <name type="scientific">Candidatus Fervidibacter sacchari</name>
    <dbReference type="NCBI Taxonomy" id="1448929"/>
    <lineage>
        <taxon>Bacteria</taxon>
        <taxon>Candidatus Fervidibacterota</taxon>
        <taxon>Candidatus Fervidibacter</taxon>
    </lineage>
</organism>